<accession>A0A2N5S2N3</accession>
<name>A0A2N5S2N3_9BASI</name>
<evidence type="ECO:0000313" key="2">
    <source>
        <dbReference type="Proteomes" id="UP000235392"/>
    </source>
</evidence>
<comment type="caution">
    <text evidence="1">The sequence shown here is derived from an EMBL/GenBank/DDBJ whole genome shotgun (WGS) entry which is preliminary data.</text>
</comment>
<dbReference type="Proteomes" id="UP000235392">
    <property type="component" value="Unassembled WGS sequence"/>
</dbReference>
<evidence type="ECO:0000313" key="1">
    <source>
        <dbReference type="EMBL" id="PLW07474.1"/>
    </source>
</evidence>
<gene>
    <name evidence="1" type="ORF">PCASD_22963</name>
</gene>
<sequence>MPLQQYNQQQQTGPNFSQAMTDDVEVWVQIEEAISSFFLRSLQRIQPVWDILLIPATYADFNPATIDIRVNCFRMRINNDSWVDGLANFGQGTLPSAWG</sequence>
<protein>
    <submittedName>
        <fullName evidence="1">Uncharacterized protein</fullName>
    </submittedName>
</protein>
<reference evidence="1 2" key="1">
    <citation type="submission" date="2017-11" db="EMBL/GenBank/DDBJ databases">
        <title>De novo assembly and phasing of dikaryotic genomes from two isolates of Puccinia coronata f. sp. avenae, the causal agent of oat crown rust.</title>
        <authorList>
            <person name="Miller M.E."/>
            <person name="Zhang Y."/>
            <person name="Omidvar V."/>
            <person name="Sperschneider J."/>
            <person name="Schwessinger B."/>
            <person name="Raley C."/>
            <person name="Palmer J.M."/>
            <person name="Garnica D."/>
            <person name="Upadhyaya N."/>
            <person name="Rathjen J."/>
            <person name="Taylor J.M."/>
            <person name="Park R.F."/>
            <person name="Dodds P.N."/>
            <person name="Hirsch C.D."/>
            <person name="Kianian S.F."/>
            <person name="Figueroa M."/>
        </authorList>
    </citation>
    <scope>NUCLEOTIDE SEQUENCE [LARGE SCALE GENOMIC DNA]</scope>
    <source>
        <strain evidence="1">12SD80</strain>
    </source>
</reference>
<dbReference type="EMBL" id="PGCI01001127">
    <property type="protein sequence ID" value="PLW07474.1"/>
    <property type="molecule type" value="Genomic_DNA"/>
</dbReference>
<proteinExistence type="predicted"/>
<organism evidence="1 2">
    <name type="scientific">Puccinia coronata f. sp. avenae</name>
    <dbReference type="NCBI Taxonomy" id="200324"/>
    <lineage>
        <taxon>Eukaryota</taxon>
        <taxon>Fungi</taxon>
        <taxon>Dikarya</taxon>
        <taxon>Basidiomycota</taxon>
        <taxon>Pucciniomycotina</taxon>
        <taxon>Pucciniomycetes</taxon>
        <taxon>Pucciniales</taxon>
        <taxon>Pucciniaceae</taxon>
        <taxon>Puccinia</taxon>
    </lineage>
</organism>
<dbReference type="AlphaFoldDB" id="A0A2N5S2N3"/>